<dbReference type="RefSeq" id="XP_062877372.1">
    <property type="nucleotide sequence ID" value="XM_063021302.1"/>
</dbReference>
<evidence type="ECO:0000256" key="5">
    <source>
        <dbReference type="ARBA" id="ARBA00022833"/>
    </source>
</evidence>
<proteinExistence type="predicted"/>
<dbReference type="InterPro" id="IPR013087">
    <property type="entry name" value="Znf_C2H2_type"/>
</dbReference>
<feature type="compositionally biased region" description="Polar residues" evidence="8">
    <location>
        <begin position="212"/>
        <end position="225"/>
    </location>
</feature>
<dbReference type="SUPFAM" id="SSF57667">
    <property type="entry name" value="beta-beta-alpha zinc fingers"/>
    <property type="match status" value="1"/>
</dbReference>
<dbReference type="InterPro" id="IPR036236">
    <property type="entry name" value="Znf_C2H2_sf"/>
</dbReference>
<organism evidence="10 11">
    <name type="scientific">Australozyma saopauloensis</name>
    <dbReference type="NCBI Taxonomy" id="291208"/>
    <lineage>
        <taxon>Eukaryota</taxon>
        <taxon>Fungi</taxon>
        <taxon>Dikarya</taxon>
        <taxon>Ascomycota</taxon>
        <taxon>Saccharomycotina</taxon>
        <taxon>Pichiomycetes</taxon>
        <taxon>Metschnikowiaceae</taxon>
        <taxon>Australozyma</taxon>
    </lineage>
</organism>
<dbReference type="InterPro" id="IPR050527">
    <property type="entry name" value="Snail/Krueppel_Znf"/>
</dbReference>
<keyword evidence="3" id="KW-0677">Repeat</keyword>
<dbReference type="PROSITE" id="PS50157">
    <property type="entry name" value="ZINC_FINGER_C2H2_2"/>
    <property type="match status" value="1"/>
</dbReference>
<dbReference type="GO" id="GO:0000981">
    <property type="term" value="F:DNA-binding transcription factor activity, RNA polymerase II-specific"/>
    <property type="evidence" value="ECO:0007669"/>
    <property type="project" value="TreeGrafter"/>
</dbReference>
<evidence type="ECO:0000259" key="9">
    <source>
        <dbReference type="PROSITE" id="PS50157"/>
    </source>
</evidence>
<dbReference type="KEGG" id="asau:88173353"/>
<accession>A0AAX4H972</accession>
<comment type="subcellular location">
    <subcellularLocation>
        <location evidence="1">Nucleus</location>
    </subcellularLocation>
</comment>
<dbReference type="GO" id="GO:0000978">
    <property type="term" value="F:RNA polymerase II cis-regulatory region sequence-specific DNA binding"/>
    <property type="evidence" value="ECO:0007669"/>
    <property type="project" value="TreeGrafter"/>
</dbReference>
<evidence type="ECO:0000313" key="10">
    <source>
        <dbReference type="EMBL" id="WPK24989.1"/>
    </source>
</evidence>
<dbReference type="GO" id="GO:0005634">
    <property type="term" value="C:nucleus"/>
    <property type="evidence" value="ECO:0007669"/>
    <property type="project" value="UniProtKB-SubCell"/>
</dbReference>
<name>A0AAX4H972_9ASCO</name>
<keyword evidence="5" id="KW-0862">Zinc</keyword>
<feature type="region of interest" description="Disordered" evidence="8">
    <location>
        <begin position="212"/>
        <end position="260"/>
    </location>
</feature>
<protein>
    <recommendedName>
        <fullName evidence="9">C2H2-type domain-containing protein</fullName>
    </recommendedName>
</protein>
<evidence type="ECO:0000256" key="3">
    <source>
        <dbReference type="ARBA" id="ARBA00022737"/>
    </source>
</evidence>
<dbReference type="PANTHER" id="PTHR24388">
    <property type="entry name" value="ZINC FINGER PROTEIN"/>
    <property type="match status" value="1"/>
</dbReference>
<dbReference type="EMBL" id="CP138896">
    <property type="protein sequence ID" value="WPK24989.1"/>
    <property type="molecule type" value="Genomic_DNA"/>
</dbReference>
<keyword evidence="6" id="KW-0539">Nucleus</keyword>
<evidence type="ECO:0000256" key="1">
    <source>
        <dbReference type="ARBA" id="ARBA00004123"/>
    </source>
</evidence>
<evidence type="ECO:0000256" key="8">
    <source>
        <dbReference type="SAM" id="MobiDB-lite"/>
    </source>
</evidence>
<dbReference type="Gene3D" id="3.30.160.60">
    <property type="entry name" value="Classic Zinc Finger"/>
    <property type="match status" value="1"/>
</dbReference>
<dbReference type="GO" id="GO:0008270">
    <property type="term" value="F:zinc ion binding"/>
    <property type="evidence" value="ECO:0007669"/>
    <property type="project" value="UniProtKB-KW"/>
</dbReference>
<evidence type="ECO:0000313" key="11">
    <source>
        <dbReference type="Proteomes" id="UP001338582"/>
    </source>
</evidence>
<dbReference type="PANTHER" id="PTHR24388:SF54">
    <property type="entry name" value="PROTEIN ESCARGOT"/>
    <property type="match status" value="1"/>
</dbReference>
<evidence type="ECO:0000256" key="7">
    <source>
        <dbReference type="PROSITE-ProRule" id="PRU00042"/>
    </source>
</evidence>
<evidence type="ECO:0000256" key="6">
    <source>
        <dbReference type="ARBA" id="ARBA00023242"/>
    </source>
</evidence>
<dbReference type="SMART" id="SM00355">
    <property type="entry name" value="ZnF_C2H2"/>
    <property type="match status" value="2"/>
</dbReference>
<keyword evidence="2" id="KW-0479">Metal-binding</keyword>
<dbReference type="GeneID" id="88173353"/>
<dbReference type="AlphaFoldDB" id="A0AAX4H972"/>
<dbReference type="Proteomes" id="UP001338582">
    <property type="component" value="Chromosome 3"/>
</dbReference>
<evidence type="ECO:0000256" key="4">
    <source>
        <dbReference type="ARBA" id="ARBA00022771"/>
    </source>
</evidence>
<dbReference type="PROSITE" id="PS00028">
    <property type="entry name" value="ZINC_FINGER_C2H2_1"/>
    <property type="match status" value="1"/>
</dbReference>
<keyword evidence="4 7" id="KW-0863">Zinc-finger</keyword>
<feature type="domain" description="C2H2-type" evidence="9">
    <location>
        <begin position="289"/>
        <end position="311"/>
    </location>
</feature>
<keyword evidence="11" id="KW-1185">Reference proteome</keyword>
<reference evidence="10 11" key="1">
    <citation type="submission" date="2023-10" db="EMBL/GenBank/DDBJ databases">
        <title>Draft Genome Sequence of Candida saopaulonensis from a very Premature Infant with Sepsis.</title>
        <authorList>
            <person name="Ning Y."/>
            <person name="Dai R."/>
            <person name="Xiao M."/>
            <person name="Xu Y."/>
            <person name="Yan Q."/>
            <person name="Zhang L."/>
        </authorList>
    </citation>
    <scope>NUCLEOTIDE SEQUENCE [LARGE SCALE GENOMIC DNA]</scope>
    <source>
        <strain evidence="10 11">19XY460</strain>
    </source>
</reference>
<sequence length="405" mass="43339">MGNKVAYRLPSISLLSLDFPLPGYQTAQTSPQLGQSYYVSHPANLGPGAAPMPGSNAIQATATPAYAYGDQGATLILNSPFEGSFSSNSGRGSPSGSVVPKMAVAAPHQINEAAIEFNNRSGIPSIAAITAAPALSSAQSSAVSSPPGYQYVSVAPQQQWPRHSSEYIISYNSPQGLSPSTSIVLSAGSTAPESHAISSKDSNIVATAPLDTQNTVSSQSPSTLEQHLDTSPEAEPPVGKPSPSSGRVLKPTSSESLKRKKRQCPECHLFFSNLATHKSTHLNPTARPHVCKICGRGFSRPNDLFRHFKCHWKKIGADGGQFKCPFKNGPRGSHCCHLLGIFSRCDTYKNHLKAIHFQYPSGTRKSERSFVPGCCRLCKKEFSNVDDWYSTHVDNGECSYIGKST</sequence>
<evidence type="ECO:0000256" key="2">
    <source>
        <dbReference type="ARBA" id="ARBA00022723"/>
    </source>
</evidence>
<gene>
    <name evidence="10" type="ORF">PUMCH_002288</name>
</gene>